<dbReference type="SUPFAM" id="SSF55781">
    <property type="entry name" value="GAF domain-like"/>
    <property type="match status" value="2"/>
</dbReference>
<evidence type="ECO:0000256" key="3">
    <source>
        <dbReference type="ARBA" id="ARBA00022991"/>
    </source>
</evidence>
<organism evidence="6 7">
    <name type="scientific">Pelomonas cellulosilytica</name>
    <dbReference type="NCBI Taxonomy" id="2906762"/>
    <lineage>
        <taxon>Bacteria</taxon>
        <taxon>Pseudomonadati</taxon>
        <taxon>Pseudomonadota</taxon>
        <taxon>Betaproteobacteria</taxon>
        <taxon>Burkholderiales</taxon>
        <taxon>Sphaerotilaceae</taxon>
        <taxon>Roseateles</taxon>
    </lineage>
</organism>
<gene>
    <name evidence="6" type="ORF">LXT13_07890</name>
</gene>
<dbReference type="PROSITE" id="PS50046">
    <property type="entry name" value="PHYTOCHROME_2"/>
    <property type="match status" value="1"/>
</dbReference>
<dbReference type="SMART" id="SM00065">
    <property type="entry name" value="GAF"/>
    <property type="match status" value="1"/>
</dbReference>
<dbReference type="Pfam" id="PF00360">
    <property type="entry name" value="PHY"/>
    <property type="match status" value="1"/>
</dbReference>
<dbReference type="InterPro" id="IPR000014">
    <property type="entry name" value="PAS"/>
</dbReference>
<dbReference type="PANTHER" id="PTHR43065:SF42">
    <property type="entry name" value="TWO-COMPONENT SENSOR PPRA"/>
    <property type="match status" value="1"/>
</dbReference>
<name>A0ABS8XTZ9_9BURK</name>
<keyword evidence="1" id="KW-0600">Photoreceptor protein</keyword>
<dbReference type="InterPro" id="IPR035965">
    <property type="entry name" value="PAS-like_dom_sf"/>
</dbReference>
<dbReference type="Proteomes" id="UP001200741">
    <property type="component" value="Unassembled WGS sequence"/>
</dbReference>
<keyword evidence="3" id="KW-0157">Chromophore</keyword>
<sequence>MRDPASPQPAPAFGQADLTNCERELIHLAGAVQPHGALLSLDAADLHVLQVSGNVATLLGMAPGALLQQPLGVLGGDVEACITRLRDADLREPVALQCRIGPDLQPFDAALHQVPGGPLVLELEPSAGAHAAVELQDLAPDVMAATLSAALQRFGAAPSVGVLADAVVEVVRNLTGYDRVVVYKFDPDGHGKVIAEARHPRLESLLGHHYPASDIPQRARALYLLNRVRMLVDVDAVQAPLMPALLPGPGAPLDMSMCQLRSMSPIHLQYLRNMGVTATLTASLVREGQLWGLIACHHYSPRYLRCTVRAAADLLAEVASTRISAIENYAHAQVALMVRRLEQRLVEATSTEGEWRYALFRNPRTLLQPLEATGAALFCEGEVLTTGEAPSTPELRALMAWVQEQPVAGDAPFACSSVGQANPALASLTPTASGVLAVRLSSRSPDWLMWFRKEQLQSVTWAGDPAKPMVASNPLELSPRRSFAAWSELVRGTAVPWSTTEVALARGIGVALVDIIVQVQAVRLLIAEHQLLQIRGTVAGAREPVLVGNALGEVIFVNDALQALRGAPVDKGSPMAGLFAHEDVVRQALEQMRTSQHGWRRELDLLLAGAGTVPVALHAEPITGNDGRPLGFVVTLVDLREARRADTARINLESSLRLAAQSTASEADEVISAILTNASLAAMDIADARGGPPVAPLLQELEVSTRRAAGLYAQICNFLRR</sequence>
<evidence type="ECO:0000313" key="6">
    <source>
        <dbReference type="EMBL" id="MCE4554367.1"/>
    </source>
</evidence>
<dbReference type="InterPro" id="IPR013654">
    <property type="entry name" value="PAS_2"/>
</dbReference>
<dbReference type="Pfam" id="PF08446">
    <property type="entry name" value="PAS_2"/>
    <property type="match status" value="1"/>
</dbReference>
<dbReference type="InterPro" id="IPR013515">
    <property type="entry name" value="Phytochrome_cen-reg"/>
</dbReference>
<evidence type="ECO:0000256" key="4">
    <source>
        <dbReference type="ARBA" id="ARBA00023170"/>
    </source>
</evidence>
<dbReference type="PANTHER" id="PTHR43065">
    <property type="entry name" value="SENSOR HISTIDINE KINASE"/>
    <property type="match status" value="1"/>
</dbReference>
<evidence type="ECO:0000259" key="5">
    <source>
        <dbReference type="PROSITE" id="PS50046"/>
    </source>
</evidence>
<dbReference type="Gene3D" id="3.30.450.270">
    <property type="match status" value="1"/>
</dbReference>
<accession>A0ABS8XTZ9</accession>
<evidence type="ECO:0000313" key="7">
    <source>
        <dbReference type="Proteomes" id="UP001200741"/>
    </source>
</evidence>
<protein>
    <submittedName>
        <fullName evidence="6">GAF domain-containing protein</fullName>
    </submittedName>
</protein>
<dbReference type="EMBL" id="JAJTWU010000003">
    <property type="protein sequence ID" value="MCE4554367.1"/>
    <property type="molecule type" value="Genomic_DNA"/>
</dbReference>
<dbReference type="PRINTS" id="PR01033">
    <property type="entry name" value="PHYTOCHROME"/>
</dbReference>
<feature type="domain" description="Phytochrome chromophore attachment site" evidence="5">
    <location>
        <begin position="159"/>
        <end position="317"/>
    </location>
</feature>
<dbReference type="RefSeq" id="WP_233371291.1">
    <property type="nucleotide sequence ID" value="NZ_JAJTWU010000003.1"/>
</dbReference>
<dbReference type="InterPro" id="IPR043150">
    <property type="entry name" value="Phytochrome_PHY_sf"/>
</dbReference>
<keyword evidence="2" id="KW-0716">Sensory transduction</keyword>
<proteinExistence type="predicted"/>
<keyword evidence="7" id="KW-1185">Reference proteome</keyword>
<keyword evidence="4" id="KW-0675">Receptor</keyword>
<evidence type="ECO:0000256" key="1">
    <source>
        <dbReference type="ARBA" id="ARBA00022543"/>
    </source>
</evidence>
<reference evidence="6 7" key="1">
    <citation type="submission" date="2021-12" db="EMBL/GenBank/DDBJ databases">
        <title>Genome seq of P8.</title>
        <authorList>
            <person name="Seo T."/>
        </authorList>
    </citation>
    <scope>NUCLEOTIDE SEQUENCE [LARGE SCALE GENOMIC DNA]</scope>
    <source>
        <strain evidence="6 7">P8</strain>
    </source>
</reference>
<dbReference type="SUPFAM" id="SSF55785">
    <property type="entry name" value="PYP-like sensor domain (PAS domain)"/>
    <property type="match status" value="2"/>
</dbReference>
<dbReference type="InterPro" id="IPR029016">
    <property type="entry name" value="GAF-like_dom_sf"/>
</dbReference>
<dbReference type="Pfam" id="PF01590">
    <property type="entry name" value="GAF"/>
    <property type="match status" value="1"/>
</dbReference>
<dbReference type="Gene3D" id="3.30.450.20">
    <property type="entry name" value="PAS domain"/>
    <property type="match status" value="2"/>
</dbReference>
<evidence type="ECO:0000256" key="2">
    <source>
        <dbReference type="ARBA" id="ARBA00022606"/>
    </source>
</evidence>
<dbReference type="InterPro" id="IPR001294">
    <property type="entry name" value="Phytochrome"/>
</dbReference>
<dbReference type="Pfam" id="PF13426">
    <property type="entry name" value="PAS_9"/>
    <property type="match status" value="1"/>
</dbReference>
<comment type="caution">
    <text evidence="6">The sequence shown here is derived from an EMBL/GenBank/DDBJ whole genome shotgun (WGS) entry which is preliminary data.</text>
</comment>
<dbReference type="Gene3D" id="3.30.450.40">
    <property type="match status" value="1"/>
</dbReference>
<dbReference type="InterPro" id="IPR016132">
    <property type="entry name" value="Phyto_chromo_attachment"/>
</dbReference>
<dbReference type="InterPro" id="IPR003018">
    <property type="entry name" value="GAF"/>
</dbReference>